<evidence type="ECO:0000313" key="3">
    <source>
        <dbReference type="Proteomes" id="UP000216133"/>
    </source>
</evidence>
<dbReference type="Proteomes" id="UP000216207">
    <property type="component" value="Unassembled WGS sequence"/>
</dbReference>
<comment type="caution">
    <text evidence="2">The sequence shown here is derived from an EMBL/GenBank/DDBJ whole genome shotgun (WGS) entry which is preliminary data.</text>
</comment>
<reference evidence="3 4" key="1">
    <citation type="submission" date="2017-07" db="EMBL/GenBank/DDBJ databases">
        <title>Isolation and whole genome analysis of endospore-forming bacteria from heroin.</title>
        <authorList>
            <person name="Kalinowski J."/>
            <person name="Ahrens B."/>
            <person name="Al-Dilaimi A."/>
            <person name="Winkler A."/>
            <person name="Wibberg D."/>
            <person name="Schleenbecker U."/>
            <person name="Ruckert C."/>
            <person name="Wolfel R."/>
            <person name="Grass G."/>
        </authorList>
    </citation>
    <scope>NUCLEOTIDE SEQUENCE [LARGE SCALE GENOMIC DNA]</scope>
    <source>
        <strain evidence="2 3">7523-2</strain>
        <strain evidence="1 4">7539</strain>
    </source>
</reference>
<protein>
    <submittedName>
        <fullName evidence="2">DUF2197 domain-containing protein</fullName>
    </submittedName>
</protein>
<dbReference type="Pfam" id="PF09963">
    <property type="entry name" value="DUF2197"/>
    <property type="match status" value="1"/>
</dbReference>
<dbReference type="EMBL" id="NPCC01000005">
    <property type="protein sequence ID" value="PAE90287.1"/>
    <property type="molecule type" value="Genomic_DNA"/>
</dbReference>
<evidence type="ECO:0000313" key="4">
    <source>
        <dbReference type="Proteomes" id="UP000216207"/>
    </source>
</evidence>
<evidence type="ECO:0000313" key="2">
    <source>
        <dbReference type="EMBL" id="PAF25344.1"/>
    </source>
</evidence>
<dbReference type="EMBL" id="NPBS01000072">
    <property type="protein sequence ID" value="PAF25344.1"/>
    <property type="molecule type" value="Genomic_DNA"/>
</dbReference>
<dbReference type="AlphaFoldDB" id="A0A268RYL3"/>
<proteinExistence type="predicted"/>
<evidence type="ECO:0000313" key="1">
    <source>
        <dbReference type="EMBL" id="PAE90287.1"/>
    </source>
</evidence>
<dbReference type="RefSeq" id="WP_011247242.1">
    <property type="nucleotide sequence ID" value="NZ_BOQQ01000003.1"/>
</dbReference>
<organism evidence="2 3">
    <name type="scientific">Shouchella clausii</name>
    <name type="common">Alkalihalobacillus clausii</name>
    <dbReference type="NCBI Taxonomy" id="79880"/>
    <lineage>
        <taxon>Bacteria</taxon>
        <taxon>Bacillati</taxon>
        <taxon>Bacillota</taxon>
        <taxon>Bacilli</taxon>
        <taxon>Bacillales</taxon>
        <taxon>Bacillaceae</taxon>
        <taxon>Shouchella</taxon>
    </lineage>
</organism>
<accession>A0A268RYL3</accession>
<gene>
    <name evidence="2" type="ORF">CHH61_14165</name>
    <name evidence="1" type="ORF">CHH72_04715</name>
</gene>
<dbReference type="Proteomes" id="UP000216133">
    <property type="component" value="Unassembled WGS sequence"/>
</dbReference>
<name>A0A268RYL3_SHOCL</name>
<dbReference type="OMA" id="MRVKCVL"/>
<dbReference type="InterPro" id="IPR019241">
    <property type="entry name" value="DUF2197"/>
</dbReference>
<sequence length="66" mass="7876">MKVKCVMCDKINDIEDFSTLAKRLRNRPIHTYMCDSCKARIEKRTIERKATGLFYTPHQKEKSDWP</sequence>
<dbReference type="GeneID" id="86926563"/>